<name>A0ABW9Y4R6_9RHOB</name>
<dbReference type="InterPro" id="IPR058245">
    <property type="entry name" value="NreC/VraR/RcsB-like_REC"/>
</dbReference>
<keyword evidence="2" id="KW-0238">DNA-binding</keyword>
<dbReference type="PANTHER" id="PTHR43214:SF43">
    <property type="entry name" value="TWO-COMPONENT RESPONSE REGULATOR"/>
    <property type="match status" value="1"/>
</dbReference>
<reference evidence="7" key="1">
    <citation type="submission" date="2020-01" db="EMBL/GenBank/DDBJ databases">
        <title>Sphingomonas sp. strain CSW-10.</title>
        <authorList>
            <person name="Chen W.-M."/>
        </authorList>
    </citation>
    <scope>NUCLEOTIDE SEQUENCE [LARGE SCALE GENOMIC DNA]</scope>
    <source>
        <strain evidence="7">CCP-1</strain>
    </source>
</reference>
<sequence length="220" mass="24029">MLNLVLVDDHPIVLAGLADILRGQANYTIQATGATADAALRHVLDGRCDMLITELTLPGDVLGMIRQIRAEKPAVKILIFTASNSTEECMQALSAGAHGIVLKGSSGTDIHYAIEEVAAGKEFISSSMATRIIREMRAAEQRKAVRASVGLNSREDQVVRELLNGSSNKEIANKLNLSDKTVKHYMTQIMQKFNARNRLEVVLEVQRMNGVGDGRERFTA</sequence>
<protein>
    <submittedName>
        <fullName evidence="6">Response regulator</fullName>
    </submittedName>
</protein>
<dbReference type="InterPro" id="IPR001789">
    <property type="entry name" value="Sig_transdc_resp-reg_receiver"/>
</dbReference>
<dbReference type="Pfam" id="PF00196">
    <property type="entry name" value="GerE"/>
    <property type="match status" value="1"/>
</dbReference>
<comment type="caution">
    <text evidence="6">The sequence shown here is derived from an EMBL/GenBank/DDBJ whole genome shotgun (WGS) entry which is preliminary data.</text>
</comment>
<dbReference type="Gene3D" id="3.40.50.2300">
    <property type="match status" value="1"/>
</dbReference>
<organism evidence="6 7">
    <name type="scientific">Paragemmobacter ruber</name>
    <dbReference type="NCBI Taxonomy" id="1985673"/>
    <lineage>
        <taxon>Bacteria</taxon>
        <taxon>Pseudomonadati</taxon>
        <taxon>Pseudomonadota</taxon>
        <taxon>Alphaproteobacteria</taxon>
        <taxon>Rhodobacterales</taxon>
        <taxon>Paracoccaceae</taxon>
        <taxon>Paragemmobacter</taxon>
    </lineage>
</organism>
<dbReference type="CDD" id="cd06170">
    <property type="entry name" value="LuxR_C_like"/>
    <property type="match status" value="1"/>
</dbReference>
<dbReference type="SUPFAM" id="SSF52172">
    <property type="entry name" value="CheY-like"/>
    <property type="match status" value="1"/>
</dbReference>
<dbReference type="CDD" id="cd17535">
    <property type="entry name" value="REC_NarL-like"/>
    <property type="match status" value="1"/>
</dbReference>
<dbReference type="SMART" id="SM00421">
    <property type="entry name" value="HTH_LUXR"/>
    <property type="match status" value="1"/>
</dbReference>
<gene>
    <name evidence="6" type="ORF">GU920_08255</name>
</gene>
<comment type="caution">
    <text evidence="3">Lacks conserved residue(s) required for the propagation of feature annotation.</text>
</comment>
<evidence type="ECO:0000256" key="3">
    <source>
        <dbReference type="PROSITE-ProRule" id="PRU00169"/>
    </source>
</evidence>
<keyword evidence="7" id="KW-1185">Reference proteome</keyword>
<evidence type="ECO:0000259" key="5">
    <source>
        <dbReference type="PROSITE" id="PS50110"/>
    </source>
</evidence>
<feature type="domain" description="HTH luxR-type" evidence="4">
    <location>
        <begin position="144"/>
        <end position="209"/>
    </location>
</feature>
<evidence type="ECO:0000313" key="6">
    <source>
        <dbReference type="EMBL" id="NBE07525.1"/>
    </source>
</evidence>
<dbReference type="PRINTS" id="PR00038">
    <property type="entry name" value="HTHLUXR"/>
</dbReference>
<dbReference type="InterPro" id="IPR011006">
    <property type="entry name" value="CheY-like_superfamily"/>
</dbReference>
<dbReference type="PANTHER" id="PTHR43214">
    <property type="entry name" value="TWO-COMPONENT RESPONSE REGULATOR"/>
    <property type="match status" value="1"/>
</dbReference>
<dbReference type="PROSITE" id="PS50043">
    <property type="entry name" value="HTH_LUXR_2"/>
    <property type="match status" value="1"/>
</dbReference>
<feature type="domain" description="Response regulatory" evidence="5">
    <location>
        <begin position="3"/>
        <end position="118"/>
    </location>
</feature>
<evidence type="ECO:0000259" key="4">
    <source>
        <dbReference type="PROSITE" id="PS50043"/>
    </source>
</evidence>
<evidence type="ECO:0000256" key="2">
    <source>
        <dbReference type="ARBA" id="ARBA00023125"/>
    </source>
</evidence>
<dbReference type="InterPro" id="IPR016032">
    <property type="entry name" value="Sig_transdc_resp-reg_C-effctor"/>
</dbReference>
<accession>A0ABW9Y4R6</accession>
<dbReference type="SUPFAM" id="SSF46894">
    <property type="entry name" value="C-terminal effector domain of the bipartite response regulators"/>
    <property type="match status" value="1"/>
</dbReference>
<proteinExistence type="predicted"/>
<dbReference type="InterPro" id="IPR039420">
    <property type="entry name" value="WalR-like"/>
</dbReference>
<dbReference type="SMART" id="SM00448">
    <property type="entry name" value="REC"/>
    <property type="match status" value="1"/>
</dbReference>
<dbReference type="InterPro" id="IPR000792">
    <property type="entry name" value="Tscrpt_reg_LuxR_C"/>
</dbReference>
<dbReference type="RefSeq" id="WP_161766432.1">
    <property type="nucleotide sequence ID" value="NZ_JAAATW010000001.1"/>
</dbReference>
<evidence type="ECO:0000313" key="7">
    <source>
        <dbReference type="Proteomes" id="UP001517376"/>
    </source>
</evidence>
<keyword evidence="1" id="KW-0597">Phosphoprotein</keyword>
<evidence type="ECO:0000256" key="1">
    <source>
        <dbReference type="ARBA" id="ARBA00022553"/>
    </source>
</evidence>
<dbReference type="Proteomes" id="UP001517376">
    <property type="component" value="Unassembled WGS sequence"/>
</dbReference>
<dbReference type="EMBL" id="JAAATW010000001">
    <property type="protein sequence ID" value="NBE07525.1"/>
    <property type="molecule type" value="Genomic_DNA"/>
</dbReference>
<dbReference type="Pfam" id="PF00072">
    <property type="entry name" value="Response_reg"/>
    <property type="match status" value="1"/>
</dbReference>
<dbReference type="PROSITE" id="PS50110">
    <property type="entry name" value="RESPONSE_REGULATORY"/>
    <property type="match status" value="1"/>
</dbReference>